<dbReference type="Proteomes" id="UP000657918">
    <property type="component" value="Chromosome 16"/>
</dbReference>
<comment type="caution">
    <text evidence="2">The sequence shown here is derived from an EMBL/GenBank/DDBJ whole genome shotgun (WGS) entry which is preliminary data.</text>
</comment>
<name>A0A835J6X1_9ROSI</name>
<organism evidence="2 3">
    <name type="scientific">Salix dunnii</name>
    <dbReference type="NCBI Taxonomy" id="1413687"/>
    <lineage>
        <taxon>Eukaryota</taxon>
        <taxon>Viridiplantae</taxon>
        <taxon>Streptophyta</taxon>
        <taxon>Embryophyta</taxon>
        <taxon>Tracheophyta</taxon>
        <taxon>Spermatophyta</taxon>
        <taxon>Magnoliopsida</taxon>
        <taxon>eudicotyledons</taxon>
        <taxon>Gunneridae</taxon>
        <taxon>Pentapetalae</taxon>
        <taxon>rosids</taxon>
        <taxon>fabids</taxon>
        <taxon>Malpighiales</taxon>
        <taxon>Salicaceae</taxon>
        <taxon>Saliceae</taxon>
        <taxon>Salix</taxon>
    </lineage>
</organism>
<evidence type="ECO:0000313" key="2">
    <source>
        <dbReference type="EMBL" id="KAF9664605.1"/>
    </source>
</evidence>
<evidence type="ECO:0000313" key="3">
    <source>
        <dbReference type="Proteomes" id="UP000657918"/>
    </source>
</evidence>
<dbReference type="OrthoDB" id="5296287at2759"/>
<keyword evidence="3" id="KW-1185">Reference proteome</keyword>
<gene>
    <name evidence="2" type="ORF">SADUNF_Sadunf16G0035800</name>
</gene>
<keyword evidence="1" id="KW-0472">Membrane</keyword>
<reference evidence="2 3" key="1">
    <citation type="submission" date="2020-10" db="EMBL/GenBank/DDBJ databases">
        <title>Plant Genome Project.</title>
        <authorList>
            <person name="Zhang R.-G."/>
        </authorList>
    </citation>
    <scope>NUCLEOTIDE SEQUENCE [LARGE SCALE GENOMIC DNA]</scope>
    <source>
        <strain evidence="2">FAFU-HL-1</strain>
        <tissue evidence="2">Leaf</tissue>
    </source>
</reference>
<dbReference type="EMBL" id="JADGMS010000016">
    <property type="protein sequence ID" value="KAF9664605.1"/>
    <property type="molecule type" value="Genomic_DNA"/>
</dbReference>
<feature type="transmembrane region" description="Helical" evidence="1">
    <location>
        <begin position="31"/>
        <end position="49"/>
    </location>
</feature>
<evidence type="ECO:0000256" key="1">
    <source>
        <dbReference type="SAM" id="Phobius"/>
    </source>
</evidence>
<accession>A0A835J6X1</accession>
<dbReference type="AlphaFoldDB" id="A0A835J6X1"/>
<keyword evidence="1" id="KW-0812">Transmembrane</keyword>
<proteinExistence type="predicted"/>
<protein>
    <submittedName>
        <fullName evidence="2">Uncharacterized protein</fullName>
    </submittedName>
</protein>
<sequence length="66" mass="7342">MDPIRSIHPGIRIIYALELFPTCARNGAPSMARQALVFGAVFIPILISARRSKRILSYGVFGWVIL</sequence>
<keyword evidence="1" id="KW-1133">Transmembrane helix</keyword>